<protein>
    <submittedName>
        <fullName evidence="3">CTP:molybdopterin cytidylyltransferase MocA</fullName>
    </submittedName>
</protein>
<accession>A0A420DIF7</accession>
<dbReference type="RefSeq" id="WP_025061978.1">
    <property type="nucleotide sequence ID" value="NZ_RAQK01000002.1"/>
</dbReference>
<dbReference type="Pfam" id="PF12804">
    <property type="entry name" value="NTP_transf_3"/>
    <property type="match status" value="1"/>
</dbReference>
<proteinExistence type="predicted"/>
<keyword evidence="1" id="KW-0460">Magnesium</keyword>
<keyword evidence="4" id="KW-1185">Reference proteome</keyword>
<dbReference type="OrthoDB" id="9779263at2"/>
<dbReference type="AlphaFoldDB" id="A0A420DIF7"/>
<dbReference type="GO" id="GO:0016779">
    <property type="term" value="F:nucleotidyltransferase activity"/>
    <property type="evidence" value="ECO:0007669"/>
    <property type="project" value="UniProtKB-KW"/>
</dbReference>
<evidence type="ECO:0000259" key="2">
    <source>
        <dbReference type="Pfam" id="PF12804"/>
    </source>
</evidence>
<sequence>MSSVAIIVLAAGSSSRMRGRDKLMEEVEGKPLLRRTVQRALGHGAQVVVALPCAPHPRYEALAGLGVVSVPVANAAEGMNASLRAGLHAIDADVQAVMVLLADMPDITAQDIAAVLQAVDSEGETRIWRGTTASGDAGHPVVFHHSVIPQLAALQGDGGGSEVVKQYRDRTAYIPLEASRARTDLDTPEAWDAWRKAQSLS</sequence>
<dbReference type="CDD" id="cd04182">
    <property type="entry name" value="GT_2_like_f"/>
    <property type="match status" value="1"/>
</dbReference>
<dbReference type="PANTHER" id="PTHR43777:SF1">
    <property type="entry name" value="MOLYBDENUM COFACTOR CYTIDYLYLTRANSFERASE"/>
    <property type="match status" value="1"/>
</dbReference>
<dbReference type="InterPro" id="IPR025877">
    <property type="entry name" value="MobA-like_NTP_Trfase"/>
</dbReference>
<evidence type="ECO:0000313" key="4">
    <source>
        <dbReference type="Proteomes" id="UP000284407"/>
    </source>
</evidence>
<dbReference type="EMBL" id="RAQK01000002">
    <property type="protein sequence ID" value="RKE93985.1"/>
    <property type="molecule type" value="Genomic_DNA"/>
</dbReference>
<dbReference type="Proteomes" id="UP000284407">
    <property type="component" value="Unassembled WGS sequence"/>
</dbReference>
<dbReference type="SUPFAM" id="SSF53448">
    <property type="entry name" value="Nucleotide-diphospho-sugar transferases"/>
    <property type="match status" value="1"/>
</dbReference>
<dbReference type="Gene3D" id="3.90.550.10">
    <property type="entry name" value="Spore Coat Polysaccharide Biosynthesis Protein SpsA, Chain A"/>
    <property type="match status" value="1"/>
</dbReference>
<evidence type="ECO:0000256" key="1">
    <source>
        <dbReference type="ARBA" id="ARBA00022842"/>
    </source>
</evidence>
<keyword evidence="3" id="KW-0808">Transferase</keyword>
<dbReference type="STRING" id="1443111.Z949_1419"/>
<gene>
    <name evidence="3" type="ORF">C8N30_3089</name>
</gene>
<name>A0A420DIF7_9RHOB</name>
<comment type="caution">
    <text evidence="3">The sequence shown here is derived from an EMBL/GenBank/DDBJ whole genome shotgun (WGS) entry which is preliminary data.</text>
</comment>
<organism evidence="3 4">
    <name type="scientific">Sulfitobacter guttiformis</name>
    <dbReference type="NCBI Taxonomy" id="74349"/>
    <lineage>
        <taxon>Bacteria</taxon>
        <taxon>Pseudomonadati</taxon>
        <taxon>Pseudomonadota</taxon>
        <taxon>Alphaproteobacteria</taxon>
        <taxon>Rhodobacterales</taxon>
        <taxon>Roseobacteraceae</taxon>
        <taxon>Sulfitobacter</taxon>
    </lineage>
</organism>
<dbReference type="PANTHER" id="PTHR43777">
    <property type="entry name" value="MOLYBDENUM COFACTOR CYTIDYLYLTRANSFERASE"/>
    <property type="match status" value="1"/>
</dbReference>
<evidence type="ECO:0000313" key="3">
    <source>
        <dbReference type="EMBL" id="RKE93985.1"/>
    </source>
</evidence>
<keyword evidence="3" id="KW-0548">Nucleotidyltransferase</keyword>
<dbReference type="InterPro" id="IPR029044">
    <property type="entry name" value="Nucleotide-diphossugar_trans"/>
</dbReference>
<feature type="domain" description="MobA-like NTP transferase" evidence="2">
    <location>
        <begin position="7"/>
        <end position="167"/>
    </location>
</feature>
<reference evidence="3 4" key="1">
    <citation type="submission" date="2018-09" db="EMBL/GenBank/DDBJ databases">
        <title>Genomic Encyclopedia of Archaeal and Bacterial Type Strains, Phase II (KMG-II): from individual species to whole genera.</title>
        <authorList>
            <person name="Goeker M."/>
        </authorList>
    </citation>
    <scope>NUCLEOTIDE SEQUENCE [LARGE SCALE GENOMIC DNA]</scope>
    <source>
        <strain evidence="3 4">DSM 11458</strain>
    </source>
</reference>